<keyword evidence="2" id="KW-0560">Oxidoreductase</keyword>
<organism evidence="7 8">
    <name type="scientific">Sulfitobacter faviae</name>
    <dbReference type="NCBI Taxonomy" id="1775881"/>
    <lineage>
        <taxon>Bacteria</taxon>
        <taxon>Pseudomonadati</taxon>
        <taxon>Pseudomonadota</taxon>
        <taxon>Alphaproteobacteria</taxon>
        <taxon>Rhodobacterales</taxon>
        <taxon>Roseobacteraceae</taxon>
        <taxon>Sulfitobacter</taxon>
    </lineage>
</organism>
<dbReference type="Gene3D" id="3.30.70.1400">
    <property type="entry name" value="Aminomethyltransferase beta-barrel domains"/>
    <property type="match status" value="1"/>
</dbReference>
<dbReference type="Pfam" id="PF01571">
    <property type="entry name" value="GCV_T"/>
    <property type="match status" value="1"/>
</dbReference>
<feature type="domain" description="FAD dependent oxidoreductase" evidence="3">
    <location>
        <begin position="9"/>
        <end position="377"/>
    </location>
</feature>
<comment type="similarity">
    <text evidence="1">Belongs to the GcvT family.</text>
</comment>
<dbReference type="InterPro" id="IPR027266">
    <property type="entry name" value="TrmE/GcvT-like"/>
</dbReference>
<dbReference type="InterPro" id="IPR013977">
    <property type="entry name" value="GcvT_C"/>
</dbReference>
<dbReference type="Gene3D" id="3.30.9.10">
    <property type="entry name" value="D-Amino Acid Oxidase, subunit A, domain 2"/>
    <property type="match status" value="1"/>
</dbReference>
<evidence type="ECO:0000259" key="5">
    <source>
        <dbReference type="Pfam" id="PF08669"/>
    </source>
</evidence>
<dbReference type="InterPro" id="IPR006222">
    <property type="entry name" value="GCVT_N"/>
</dbReference>
<dbReference type="InterPro" id="IPR029043">
    <property type="entry name" value="GcvT/YgfZ_C"/>
</dbReference>
<dbReference type="SUPFAM" id="SSF51905">
    <property type="entry name" value="FAD/NAD(P)-binding domain"/>
    <property type="match status" value="1"/>
</dbReference>
<dbReference type="PANTHER" id="PTHR43757:SF2">
    <property type="entry name" value="AMINOMETHYLTRANSFERASE, MITOCHONDRIAL"/>
    <property type="match status" value="1"/>
</dbReference>
<dbReference type="GO" id="GO:0016491">
    <property type="term" value="F:oxidoreductase activity"/>
    <property type="evidence" value="ECO:0007669"/>
    <property type="project" value="UniProtKB-KW"/>
</dbReference>
<proteinExistence type="inferred from homology"/>
<dbReference type="InterPro" id="IPR032503">
    <property type="entry name" value="FAO_M"/>
</dbReference>
<dbReference type="InterPro" id="IPR036188">
    <property type="entry name" value="FAD/NAD-bd_sf"/>
</dbReference>
<feature type="domain" description="FAD dependent oxidoreductase central" evidence="6">
    <location>
        <begin position="381"/>
        <end position="434"/>
    </location>
</feature>
<sequence>MADFPTTARVVIIGGGVVGVSTLYHLARAGWTDCVLLEKNELTAGSTWHAAGNCPNFSNSWAVMNMQRYGLEMYRGLGEAVGYPINYHVTGALRLAHSRERMQEFEHVASMARAQGLGMEMCTPAELKEHNPFIELHDLAGGLWDPLDGDIDPAQLTQALAKGAREAGGQIHRFTPATGIDRDGGEWIVHTEKGDIRCEKVVNAAGYYAQRVGEWFRPHGGRRVPAVVMSHQYFLTEDIPELAAWTAEKGHKMPMVRDVDSSYYLRQDKNGLNLGPYERNCKAHWITPEDPMPEDFSFQLYPDDLDRLEWYIEDAMGRMPLLGQSGVGRVINGPIPYAPDGLPMLGPMPGVPNAFEAHSFTFGIAQGGGAGKVMAEWITQGETEWDMWDVDPRRYTAYADHDFTLAKALETYGHEYAMHFPHYAWPAGRDKKLSPLHDRLCDAGGQMGAYNGWERANWFAKPGDDTAEAATQTWDRDGPWAARVREEVAAVRDHVGVLDLPGFSRFALAGPRAAEWLRGRIAGALPKVGRMTLGYFPDSRGRVLTEMSILRHAEDDFTLITAAPAQWHDYELLRDALPQDGAISLTDRTDAVSTLILCGPKSRALLAPLAPEADLALPWLSHQEASVKGKPALLARVCFAGELGWEIHAAPEDMPAIYDAVIAGGATPFGMFALNSMRLEKGYRTWKGDLSQEYTLLEAGLDRFLRLDKPEAFPGKEALIAERDAGPQRRFVTLVVGGNPQDAPPMATLRLNGDAVGEVTSGGYGYRVDASIALGVVRAEAAVPGTELTVEIYGQSYRATVQPDTPLWDRENARIRAQEV</sequence>
<feature type="domain" description="GCVT N-terminal" evidence="4">
    <location>
        <begin position="436"/>
        <end position="709"/>
    </location>
</feature>
<dbReference type="Proteomes" id="UP001210770">
    <property type="component" value="Chromosome"/>
</dbReference>
<name>A0AAX3LK75_9RHOB</name>
<dbReference type="Gene3D" id="2.40.30.110">
    <property type="entry name" value="Aminomethyltransferase beta-barrel domains"/>
    <property type="match status" value="1"/>
</dbReference>
<evidence type="ECO:0000313" key="7">
    <source>
        <dbReference type="EMBL" id="WCE69024.1"/>
    </source>
</evidence>
<reference evidence="7" key="1">
    <citation type="submission" date="2023-01" db="EMBL/GenBank/DDBJ databases">
        <title>Comparative genomic analysis of cold water coral derived Sulfitobacter faviae: insights into their metabolism and habitat adaptation.</title>
        <authorList>
            <person name="Guo Y."/>
            <person name="Lin S."/>
            <person name="Huang Z."/>
            <person name="Tang K."/>
            <person name="Wang X."/>
        </authorList>
    </citation>
    <scope>NUCLEOTIDE SEQUENCE</scope>
    <source>
        <strain evidence="7">SCSIO W_1865</strain>
    </source>
</reference>
<dbReference type="InterPro" id="IPR028896">
    <property type="entry name" value="GcvT/YgfZ/DmdA"/>
</dbReference>
<dbReference type="Pfam" id="PF16350">
    <property type="entry name" value="FAO_M"/>
    <property type="match status" value="1"/>
</dbReference>
<evidence type="ECO:0000313" key="8">
    <source>
        <dbReference type="Proteomes" id="UP001210770"/>
    </source>
</evidence>
<gene>
    <name evidence="7" type="ORF">PL336_09400</name>
</gene>
<dbReference type="Pfam" id="PF01266">
    <property type="entry name" value="DAO"/>
    <property type="match status" value="1"/>
</dbReference>
<evidence type="ECO:0000259" key="4">
    <source>
        <dbReference type="Pfam" id="PF01571"/>
    </source>
</evidence>
<dbReference type="EMBL" id="CP116423">
    <property type="protein sequence ID" value="WCE69024.1"/>
    <property type="molecule type" value="Genomic_DNA"/>
</dbReference>
<dbReference type="InterPro" id="IPR006076">
    <property type="entry name" value="FAD-dep_OxRdtase"/>
</dbReference>
<evidence type="ECO:0000259" key="6">
    <source>
        <dbReference type="Pfam" id="PF16350"/>
    </source>
</evidence>
<evidence type="ECO:0000256" key="2">
    <source>
        <dbReference type="ARBA" id="ARBA00023002"/>
    </source>
</evidence>
<dbReference type="SUPFAM" id="SSF103025">
    <property type="entry name" value="Folate-binding domain"/>
    <property type="match status" value="1"/>
</dbReference>
<dbReference type="SUPFAM" id="SSF54373">
    <property type="entry name" value="FAD-linked reductases, C-terminal domain"/>
    <property type="match status" value="1"/>
</dbReference>
<dbReference type="RefSeq" id="WP_271687303.1">
    <property type="nucleotide sequence ID" value="NZ_CP116423.1"/>
</dbReference>
<evidence type="ECO:0000256" key="1">
    <source>
        <dbReference type="ARBA" id="ARBA00008609"/>
    </source>
</evidence>
<protein>
    <submittedName>
        <fullName evidence="7">FAD-dependent oxidoreductase</fullName>
    </submittedName>
</protein>
<evidence type="ECO:0000259" key="3">
    <source>
        <dbReference type="Pfam" id="PF01266"/>
    </source>
</evidence>
<dbReference type="PANTHER" id="PTHR43757">
    <property type="entry name" value="AMINOMETHYLTRANSFERASE"/>
    <property type="match status" value="1"/>
</dbReference>
<dbReference type="AlphaFoldDB" id="A0AAX3LK75"/>
<accession>A0AAX3LK75</accession>
<dbReference type="SUPFAM" id="SSF101790">
    <property type="entry name" value="Aminomethyltransferase beta-barrel domain"/>
    <property type="match status" value="1"/>
</dbReference>
<dbReference type="Gene3D" id="3.50.50.60">
    <property type="entry name" value="FAD/NAD(P)-binding domain"/>
    <property type="match status" value="1"/>
</dbReference>
<dbReference type="Gene3D" id="3.30.1360.120">
    <property type="entry name" value="Probable tRNA modification gtpase trme, domain 1"/>
    <property type="match status" value="1"/>
</dbReference>
<dbReference type="Pfam" id="PF08669">
    <property type="entry name" value="GCV_T_C"/>
    <property type="match status" value="1"/>
</dbReference>
<feature type="domain" description="Aminomethyltransferase C-terminal" evidence="5">
    <location>
        <begin position="729"/>
        <end position="809"/>
    </location>
</feature>